<dbReference type="GO" id="GO:0006635">
    <property type="term" value="P:fatty acid beta-oxidation"/>
    <property type="evidence" value="ECO:0007669"/>
    <property type="project" value="TreeGrafter"/>
</dbReference>
<name>A0AAI8TQP6_MYCME</name>
<dbReference type="EMBL" id="AP027452">
    <property type="protein sequence ID" value="BDY26795.1"/>
    <property type="molecule type" value="Genomic_DNA"/>
</dbReference>
<dbReference type="AlphaFoldDB" id="A0AAI8TQP6"/>
<dbReference type="Proteomes" id="UP001241092">
    <property type="component" value="Chromosome"/>
</dbReference>
<dbReference type="GO" id="GO:0004300">
    <property type="term" value="F:enoyl-CoA hydratase activity"/>
    <property type="evidence" value="ECO:0007669"/>
    <property type="project" value="UniProtKB-EC"/>
</dbReference>
<evidence type="ECO:0000256" key="8">
    <source>
        <dbReference type="RuleBase" id="RU003707"/>
    </source>
</evidence>
<sequence>MALIQTSLADDIGTVAFDRDTKRNALSAELIAETISALDGFEQKRARVVVLRSASAGKVWSAGHDVAELPVADVDPLPYNDPLEQLLRAVKGFPAPVIAMVHGSVWGGACDLVIACDLVYGDETAAFAITPAKLGLPYNVGGFVNFMSRLPLNVVKEMFFSADLIDAERAERVGIVNQIVPADQLQDTVYTMARTIASRSSAAVAAAKESLRVLSQAVSIDPATFEYLHGLRRDVYFGPDYHEGTQAFLEKRAPKF</sequence>
<dbReference type="Gene3D" id="1.10.12.10">
    <property type="entry name" value="Lyase 2-enoyl-coa Hydratase, Chain A, domain 2"/>
    <property type="match status" value="1"/>
</dbReference>
<dbReference type="CDD" id="cd06558">
    <property type="entry name" value="crotonase-like"/>
    <property type="match status" value="1"/>
</dbReference>
<comment type="similarity">
    <text evidence="2 8">Belongs to the enoyl-CoA hydratase/isomerase family.</text>
</comment>
<evidence type="ECO:0000256" key="6">
    <source>
        <dbReference type="ARBA" id="ARBA00023709"/>
    </source>
</evidence>
<dbReference type="PANTHER" id="PTHR11941:SF54">
    <property type="entry name" value="ENOYL-COA HYDRATASE, MITOCHONDRIAL"/>
    <property type="match status" value="1"/>
</dbReference>
<keyword evidence="4" id="KW-0443">Lipid metabolism</keyword>
<proteinExistence type="inferred from homology"/>
<evidence type="ECO:0000256" key="7">
    <source>
        <dbReference type="ARBA" id="ARBA00023717"/>
    </source>
</evidence>
<dbReference type="InterPro" id="IPR018376">
    <property type="entry name" value="Enoyl-CoA_hyd/isom_CS"/>
</dbReference>
<dbReference type="PANTHER" id="PTHR11941">
    <property type="entry name" value="ENOYL-COA HYDRATASE-RELATED"/>
    <property type="match status" value="1"/>
</dbReference>
<dbReference type="Gene3D" id="3.90.226.10">
    <property type="entry name" value="2-enoyl-CoA Hydratase, Chain A, domain 1"/>
    <property type="match status" value="1"/>
</dbReference>
<evidence type="ECO:0000313" key="9">
    <source>
        <dbReference type="EMBL" id="BDY26795.1"/>
    </source>
</evidence>
<dbReference type="InterPro" id="IPR029045">
    <property type="entry name" value="ClpP/crotonase-like_dom_sf"/>
</dbReference>
<evidence type="ECO:0000313" key="10">
    <source>
        <dbReference type="Proteomes" id="UP001241092"/>
    </source>
</evidence>
<protein>
    <submittedName>
        <fullName evidence="9">Methylmalonyl-CoA decarboxylase</fullName>
        <ecNumber evidence="9">4.1.1.-</ecNumber>
    </submittedName>
</protein>
<evidence type="ECO:0000256" key="1">
    <source>
        <dbReference type="ARBA" id="ARBA00002994"/>
    </source>
</evidence>
<keyword evidence="5 9" id="KW-0456">Lyase</keyword>
<reference evidence="9" key="1">
    <citation type="submission" date="2023-03" db="EMBL/GenBank/DDBJ databases">
        <title>Draft genome sequence of a Mycolicibacterium mageritense strain H4_3_1 isolated from a hybrid biological-inorganic system reactor.</title>
        <authorList>
            <person name="Feng X."/>
            <person name="Kazama D."/>
            <person name="Sato K."/>
            <person name="Kobayashi H."/>
        </authorList>
    </citation>
    <scope>NUCLEOTIDE SEQUENCE</scope>
    <source>
        <strain evidence="9">H4_3_1</strain>
    </source>
</reference>
<dbReference type="InterPro" id="IPR014748">
    <property type="entry name" value="Enoyl-CoA_hydra_C"/>
</dbReference>
<comment type="catalytic activity">
    <reaction evidence="7">
        <text>a 4-saturated-(3S)-3-hydroxyacyl-CoA = a (3E)-enoyl-CoA + H2O</text>
        <dbReference type="Rhea" id="RHEA:20724"/>
        <dbReference type="ChEBI" id="CHEBI:15377"/>
        <dbReference type="ChEBI" id="CHEBI:58521"/>
        <dbReference type="ChEBI" id="CHEBI:137480"/>
        <dbReference type="EC" id="4.2.1.17"/>
    </reaction>
</comment>
<dbReference type="InterPro" id="IPR001753">
    <property type="entry name" value="Enoyl-CoA_hydra/iso"/>
</dbReference>
<dbReference type="RefSeq" id="WP_073914661.1">
    <property type="nucleotide sequence ID" value="NZ_AP027452.1"/>
</dbReference>
<evidence type="ECO:0000256" key="3">
    <source>
        <dbReference type="ARBA" id="ARBA00022832"/>
    </source>
</evidence>
<comment type="catalytic activity">
    <reaction evidence="6">
        <text>a (3S)-3-hydroxyacyl-CoA = a (2E)-enoyl-CoA + H2O</text>
        <dbReference type="Rhea" id="RHEA:16105"/>
        <dbReference type="ChEBI" id="CHEBI:15377"/>
        <dbReference type="ChEBI" id="CHEBI:57318"/>
        <dbReference type="ChEBI" id="CHEBI:58856"/>
        <dbReference type="EC" id="4.2.1.17"/>
    </reaction>
</comment>
<evidence type="ECO:0000256" key="5">
    <source>
        <dbReference type="ARBA" id="ARBA00023239"/>
    </source>
</evidence>
<evidence type="ECO:0000256" key="2">
    <source>
        <dbReference type="ARBA" id="ARBA00005254"/>
    </source>
</evidence>
<gene>
    <name evidence="9" type="primary">scpB_1</name>
    <name evidence="9" type="ORF">hbim_00710</name>
</gene>
<dbReference type="SUPFAM" id="SSF52096">
    <property type="entry name" value="ClpP/crotonase"/>
    <property type="match status" value="1"/>
</dbReference>
<dbReference type="NCBIfam" id="NF008506">
    <property type="entry name" value="PRK11423.1"/>
    <property type="match status" value="1"/>
</dbReference>
<dbReference type="EC" id="4.1.1.-" evidence="9"/>
<organism evidence="9 10">
    <name type="scientific">Mycolicibacterium mageritense</name>
    <name type="common">Mycobacterium mageritense</name>
    <dbReference type="NCBI Taxonomy" id="53462"/>
    <lineage>
        <taxon>Bacteria</taxon>
        <taxon>Bacillati</taxon>
        <taxon>Actinomycetota</taxon>
        <taxon>Actinomycetes</taxon>
        <taxon>Mycobacteriales</taxon>
        <taxon>Mycobacteriaceae</taxon>
        <taxon>Mycolicibacterium</taxon>
    </lineage>
</organism>
<dbReference type="Pfam" id="PF00378">
    <property type="entry name" value="ECH_1"/>
    <property type="match status" value="1"/>
</dbReference>
<evidence type="ECO:0000256" key="4">
    <source>
        <dbReference type="ARBA" id="ARBA00023098"/>
    </source>
</evidence>
<accession>A0AAI8TQP6</accession>
<comment type="function">
    <text evidence="1">Could possibly oxidize fatty acids using specific components.</text>
</comment>
<keyword evidence="3" id="KW-0276">Fatty acid metabolism</keyword>
<dbReference type="PROSITE" id="PS00166">
    <property type="entry name" value="ENOYL_COA_HYDRATASE"/>
    <property type="match status" value="1"/>
</dbReference>